<name>A0A8J3ZM80_9ACTN</name>
<dbReference type="RefSeq" id="WP_239153034.1">
    <property type="nucleotide sequence ID" value="NZ_BOPG01000121.1"/>
</dbReference>
<keyword evidence="2" id="KW-1185">Reference proteome</keyword>
<protein>
    <submittedName>
        <fullName evidence="1">Uncharacterized protein</fullName>
    </submittedName>
</protein>
<dbReference type="AlphaFoldDB" id="A0A8J3ZM80"/>
<evidence type="ECO:0000313" key="2">
    <source>
        <dbReference type="Proteomes" id="UP000612585"/>
    </source>
</evidence>
<sequence>MAKKTRNSASSTASSSTNSSVIGAAALTPTVRTVIVCVPDGLPGESLTSRQLDKHFGVQGTLAPRFWATPSMWMWQRSQLVDARKGRPVYCAGGPARLLDLDGMRYAAGVGAGVRHQIWSRVVHGTRPATPWTQMLQRHLADPDKFPRDAAIAAYNAQSRVNAIRMHNAVTYGAGRLDLHDLEMFQAGCMAYQHYSASTALAGDTVLTPDGHRFAPASDAFADRVTFLEQTNRYLGCLDADQRLLAVAL</sequence>
<organism evidence="1 2">
    <name type="scientific">Virgisporangium aurantiacum</name>
    <dbReference type="NCBI Taxonomy" id="175570"/>
    <lineage>
        <taxon>Bacteria</taxon>
        <taxon>Bacillati</taxon>
        <taxon>Actinomycetota</taxon>
        <taxon>Actinomycetes</taxon>
        <taxon>Micromonosporales</taxon>
        <taxon>Micromonosporaceae</taxon>
        <taxon>Virgisporangium</taxon>
    </lineage>
</organism>
<accession>A0A8J3ZM80</accession>
<comment type="caution">
    <text evidence="1">The sequence shown here is derived from an EMBL/GenBank/DDBJ whole genome shotgun (WGS) entry which is preliminary data.</text>
</comment>
<reference evidence="1" key="1">
    <citation type="submission" date="2021-01" db="EMBL/GenBank/DDBJ databases">
        <title>Whole genome shotgun sequence of Virgisporangium aurantiacum NBRC 16421.</title>
        <authorList>
            <person name="Komaki H."/>
            <person name="Tamura T."/>
        </authorList>
    </citation>
    <scope>NUCLEOTIDE SEQUENCE</scope>
    <source>
        <strain evidence="1">NBRC 16421</strain>
    </source>
</reference>
<proteinExistence type="predicted"/>
<dbReference type="EMBL" id="BOPG01000121">
    <property type="protein sequence ID" value="GIJ64560.1"/>
    <property type="molecule type" value="Genomic_DNA"/>
</dbReference>
<dbReference type="Proteomes" id="UP000612585">
    <property type="component" value="Unassembled WGS sequence"/>
</dbReference>
<evidence type="ECO:0000313" key="1">
    <source>
        <dbReference type="EMBL" id="GIJ64560.1"/>
    </source>
</evidence>
<gene>
    <name evidence="1" type="ORF">Vau01_120760</name>
</gene>